<evidence type="ECO:0000256" key="5">
    <source>
        <dbReference type="SAM" id="MobiDB-lite"/>
    </source>
</evidence>
<keyword evidence="8" id="KW-1185">Reference proteome</keyword>
<keyword evidence="1" id="KW-0479">Metal-binding</keyword>
<dbReference type="GO" id="GO:0008270">
    <property type="term" value="F:zinc ion binding"/>
    <property type="evidence" value="ECO:0007669"/>
    <property type="project" value="UniProtKB-KW"/>
</dbReference>
<evidence type="ECO:0000313" key="8">
    <source>
        <dbReference type="Proteomes" id="UP001175211"/>
    </source>
</evidence>
<keyword evidence="2 4" id="KW-0863">Zinc-finger</keyword>
<feature type="domain" description="MYND-type" evidence="6">
    <location>
        <begin position="309"/>
        <end position="346"/>
    </location>
</feature>
<dbReference type="Proteomes" id="UP001175211">
    <property type="component" value="Unassembled WGS sequence"/>
</dbReference>
<evidence type="ECO:0000256" key="1">
    <source>
        <dbReference type="ARBA" id="ARBA00022723"/>
    </source>
</evidence>
<comment type="caution">
    <text evidence="7">The sequence shown here is derived from an EMBL/GenBank/DDBJ whole genome shotgun (WGS) entry which is preliminary data.</text>
</comment>
<proteinExistence type="predicted"/>
<keyword evidence="3" id="KW-0862">Zinc</keyword>
<evidence type="ECO:0000256" key="3">
    <source>
        <dbReference type="ARBA" id="ARBA00022833"/>
    </source>
</evidence>
<feature type="compositionally biased region" description="Low complexity" evidence="5">
    <location>
        <begin position="17"/>
        <end position="35"/>
    </location>
</feature>
<dbReference type="GeneID" id="85367437"/>
<evidence type="ECO:0000256" key="2">
    <source>
        <dbReference type="ARBA" id="ARBA00022771"/>
    </source>
</evidence>
<dbReference type="InterPro" id="IPR002893">
    <property type="entry name" value="Znf_MYND"/>
</dbReference>
<evidence type="ECO:0000256" key="4">
    <source>
        <dbReference type="PROSITE-ProRule" id="PRU00134"/>
    </source>
</evidence>
<protein>
    <recommendedName>
        <fullName evidence="6">MYND-type domain-containing protein</fullName>
    </recommendedName>
</protein>
<dbReference type="SUPFAM" id="SSF144232">
    <property type="entry name" value="HIT/MYND zinc finger-like"/>
    <property type="match status" value="1"/>
</dbReference>
<accession>A0AA39MTG0</accession>
<dbReference type="AlphaFoldDB" id="A0AA39MTG0"/>
<organism evidence="7 8">
    <name type="scientific">Armillaria tabescens</name>
    <name type="common">Ringless honey mushroom</name>
    <name type="synonym">Agaricus tabescens</name>
    <dbReference type="NCBI Taxonomy" id="1929756"/>
    <lineage>
        <taxon>Eukaryota</taxon>
        <taxon>Fungi</taxon>
        <taxon>Dikarya</taxon>
        <taxon>Basidiomycota</taxon>
        <taxon>Agaricomycotina</taxon>
        <taxon>Agaricomycetes</taxon>
        <taxon>Agaricomycetidae</taxon>
        <taxon>Agaricales</taxon>
        <taxon>Marasmiineae</taxon>
        <taxon>Physalacriaceae</taxon>
        <taxon>Desarmillaria</taxon>
    </lineage>
</organism>
<dbReference type="Pfam" id="PF01753">
    <property type="entry name" value="zf-MYND"/>
    <property type="match status" value="1"/>
</dbReference>
<dbReference type="Gene3D" id="6.10.140.2220">
    <property type="match status" value="1"/>
</dbReference>
<dbReference type="RefSeq" id="XP_060325855.1">
    <property type="nucleotide sequence ID" value="XM_060483889.1"/>
</dbReference>
<evidence type="ECO:0000259" key="6">
    <source>
        <dbReference type="PROSITE" id="PS50865"/>
    </source>
</evidence>
<feature type="region of interest" description="Disordered" evidence="5">
    <location>
        <begin position="1"/>
        <end position="35"/>
    </location>
</feature>
<sequence length="350" mass="40210">MYSRRDCDSLRARSLATSTSTESSTPPTPQMSESSTEILDLYDLALLFNYERGSSEPRYRHTKLREVVRDNESFQTVRLLNTTWSTRHSPKVAFAFDTIRPPKNKLNEPDLPTNILPTPIPPNLAHLSSKELETIYWQARNHDACYKSVTLIQHFFDYYPLETRVRIRTSAGTNYTTTISSRDIIEFKLHRPKLATNACVLPSGTGHFTGMEDVMDHAVLGFGDTILDLTSMQFGDEGRGLGGKSVFVLESREKYYERLKKFAEYADIENAKHSFYIFPPEDPGVNEWLLDVARRVKERWDRRATEHWCGHCGAPAVMMRCSLCKDAYYCDKEHQAAAWPFHKKFCSGKK</sequence>
<evidence type="ECO:0000313" key="7">
    <source>
        <dbReference type="EMBL" id="KAK0446506.1"/>
    </source>
</evidence>
<dbReference type="PROSITE" id="PS50865">
    <property type="entry name" value="ZF_MYND_2"/>
    <property type="match status" value="1"/>
</dbReference>
<feature type="compositionally biased region" description="Basic and acidic residues" evidence="5">
    <location>
        <begin position="1"/>
        <end position="11"/>
    </location>
</feature>
<reference evidence="7" key="1">
    <citation type="submission" date="2023-06" db="EMBL/GenBank/DDBJ databases">
        <authorList>
            <consortium name="Lawrence Berkeley National Laboratory"/>
            <person name="Ahrendt S."/>
            <person name="Sahu N."/>
            <person name="Indic B."/>
            <person name="Wong-Bajracharya J."/>
            <person name="Merenyi Z."/>
            <person name="Ke H.-M."/>
            <person name="Monk M."/>
            <person name="Kocsube S."/>
            <person name="Drula E."/>
            <person name="Lipzen A."/>
            <person name="Balint B."/>
            <person name="Henrissat B."/>
            <person name="Andreopoulos B."/>
            <person name="Martin F.M."/>
            <person name="Harder C.B."/>
            <person name="Rigling D."/>
            <person name="Ford K.L."/>
            <person name="Foster G.D."/>
            <person name="Pangilinan J."/>
            <person name="Papanicolaou A."/>
            <person name="Barry K."/>
            <person name="LaButti K."/>
            <person name="Viragh M."/>
            <person name="Koriabine M."/>
            <person name="Yan M."/>
            <person name="Riley R."/>
            <person name="Champramary S."/>
            <person name="Plett K.L."/>
            <person name="Tsai I.J."/>
            <person name="Slot J."/>
            <person name="Sipos G."/>
            <person name="Plett J."/>
            <person name="Nagy L.G."/>
            <person name="Grigoriev I.V."/>
        </authorList>
    </citation>
    <scope>NUCLEOTIDE SEQUENCE</scope>
    <source>
        <strain evidence="7">CCBAS 213</strain>
    </source>
</reference>
<dbReference type="EMBL" id="JAUEPS010000046">
    <property type="protein sequence ID" value="KAK0446506.1"/>
    <property type="molecule type" value="Genomic_DNA"/>
</dbReference>
<gene>
    <name evidence="7" type="ORF">EV420DRAFT_891477</name>
</gene>
<name>A0AA39MTG0_ARMTA</name>